<feature type="compositionally biased region" description="Basic residues" evidence="1">
    <location>
        <begin position="265"/>
        <end position="277"/>
    </location>
</feature>
<sequence length="787" mass="86125">MIFAPTTYYCCFYFGVTLWFICDQFVKLALAARPAGPTTPASSSLSPSSSSSPESEVLLGAPAPSATLGAAATVAVSLSQKNLPASLSTAISTYSNASTATTGNSTLPATSDPPVVLVPVEKGFMAREPEEWIPPESSKSKAREERALALEKDRLVRSRSVAKDTLLNLPVSVPMPDGEELYRGATSQLRNYDQHAEITKGYIQGPPNKTVWDSPDWRDWNPGVLKSCSCSPGSSQPRPKSSSTGQLSSWGLHWSRSGKSPPSHTRTRCHHHQRHSHPSNSKNSCSSSASSSSCKHKHLSTSSSSSTCSSTSSSTSSCAGLTSVVNSGSNGPNVTSGMLASIGGKIQSAFSDKVQSGGSSSAGDNAWTNTNYNTNPGVTSRTIDKTKLPSKTAKGYYSQNSKHGKSYSGISADTESLQSNASNSLLATYTEENITSSQGADASESGCSGPGCSFMMPRTKPASKSPLRAVVGTDGDPRVPGNSQVSLLPRMEGASGYQTLSTPCGNNSLCFSQNSHKGVCGTERQQQDLKCSVNDDNGNGRVQPLIREQCGDIQCRLEEVNNSDSKDLQHEQNKHIDRSRCAVCFFHVLSDAASRVFQRRALWEVMSKWTKALMVFADFRSEQPMLVMAHFCYLLLLYYYRSEKYRVMKDMLQHERQLVKLWQWKWDFLLQPEFCTYSTASDRQDAIMRKDLCGTECPQSEHYFLNGPKPPSIPLKSSEWIGLMAKDGTNPFDMYLTKSSRPPKIRFQEEQYGKYRNLKYLMKAEPEQKAQQKVPQRIRHTVKPLLC</sequence>
<feature type="compositionally biased region" description="Low complexity" evidence="1">
    <location>
        <begin position="300"/>
        <end position="317"/>
    </location>
</feature>
<reference evidence="2" key="1">
    <citation type="submission" date="2021-06" db="EMBL/GenBank/DDBJ databases">
        <authorList>
            <person name="Hodson N. C."/>
            <person name="Mongue J. A."/>
            <person name="Jaron S. K."/>
        </authorList>
    </citation>
    <scope>NUCLEOTIDE SEQUENCE</scope>
</reference>
<organism evidence="2 3">
    <name type="scientific">Allacma fusca</name>
    <dbReference type="NCBI Taxonomy" id="39272"/>
    <lineage>
        <taxon>Eukaryota</taxon>
        <taxon>Metazoa</taxon>
        <taxon>Ecdysozoa</taxon>
        <taxon>Arthropoda</taxon>
        <taxon>Hexapoda</taxon>
        <taxon>Collembola</taxon>
        <taxon>Symphypleona</taxon>
        <taxon>Sminthuridae</taxon>
        <taxon>Allacma</taxon>
    </lineage>
</organism>
<feature type="region of interest" description="Disordered" evidence="1">
    <location>
        <begin position="228"/>
        <end position="317"/>
    </location>
</feature>
<evidence type="ECO:0000313" key="3">
    <source>
        <dbReference type="Proteomes" id="UP000708208"/>
    </source>
</evidence>
<feature type="compositionally biased region" description="Polar residues" evidence="1">
    <location>
        <begin position="351"/>
        <end position="381"/>
    </location>
</feature>
<feature type="region of interest" description="Disordered" evidence="1">
    <location>
        <begin position="351"/>
        <end position="410"/>
    </location>
</feature>
<evidence type="ECO:0000313" key="2">
    <source>
        <dbReference type="EMBL" id="CAG7652978.1"/>
    </source>
</evidence>
<dbReference type="Proteomes" id="UP000708208">
    <property type="component" value="Unassembled WGS sequence"/>
</dbReference>
<comment type="caution">
    <text evidence="2">The sequence shown here is derived from an EMBL/GenBank/DDBJ whole genome shotgun (WGS) entry which is preliminary data.</text>
</comment>
<dbReference type="EMBL" id="CAJVCH010004372">
    <property type="protein sequence ID" value="CAG7652978.1"/>
    <property type="molecule type" value="Genomic_DNA"/>
</dbReference>
<keyword evidence="3" id="KW-1185">Reference proteome</keyword>
<gene>
    <name evidence="2" type="ORF">AFUS01_LOCUS821</name>
</gene>
<feature type="compositionally biased region" description="Low complexity" evidence="1">
    <location>
        <begin position="278"/>
        <end position="293"/>
    </location>
</feature>
<proteinExistence type="predicted"/>
<feature type="compositionally biased region" description="Polar residues" evidence="1">
    <location>
        <begin position="228"/>
        <end position="249"/>
    </location>
</feature>
<feature type="region of interest" description="Disordered" evidence="1">
    <location>
        <begin position="435"/>
        <end position="486"/>
    </location>
</feature>
<dbReference type="AlphaFoldDB" id="A0A8J2NGC9"/>
<evidence type="ECO:0000256" key="1">
    <source>
        <dbReference type="SAM" id="MobiDB-lite"/>
    </source>
</evidence>
<dbReference type="OrthoDB" id="10038550at2759"/>
<protein>
    <submittedName>
        <fullName evidence="2">Uncharacterized protein</fullName>
    </submittedName>
</protein>
<feature type="region of interest" description="Disordered" evidence="1">
    <location>
        <begin position="38"/>
        <end position="58"/>
    </location>
</feature>
<accession>A0A8J2NGC9</accession>
<name>A0A8J2NGC9_9HEXA</name>